<dbReference type="AlphaFoldDB" id="A0A3P7N8C3"/>
<organism evidence="1 2">
    <name type="scientific">Dibothriocephalus latus</name>
    <name type="common">Fish tapeworm</name>
    <name type="synonym">Diphyllobothrium latum</name>
    <dbReference type="NCBI Taxonomy" id="60516"/>
    <lineage>
        <taxon>Eukaryota</taxon>
        <taxon>Metazoa</taxon>
        <taxon>Spiralia</taxon>
        <taxon>Lophotrochozoa</taxon>
        <taxon>Platyhelminthes</taxon>
        <taxon>Cestoda</taxon>
        <taxon>Eucestoda</taxon>
        <taxon>Diphyllobothriidea</taxon>
        <taxon>Diphyllobothriidae</taxon>
        <taxon>Dibothriocephalus</taxon>
    </lineage>
</organism>
<dbReference type="EMBL" id="UYRU01088270">
    <property type="protein sequence ID" value="VDN36110.1"/>
    <property type="molecule type" value="Genomic_DNA"/>
</dbReference>
<gene>
    <name evidence="1" type="ORF">DILT_LOCUS16951</name>
</gene>
<evidence type="ECO:0000313" key="1">
    <source>
        <dbReference type="EMBL" id="VDN36110.1"/>
    </source>
</evidence>
<dbReference type="Proteomes" id="UP000281553">
    <property type="component" value="Unassembled WGS sequence"/>
</dbReference>
<name>A0A3P7N8C3_DIBLA</name>
<evidence type="ECO:0000313" key="2">
    <source>
        <dbReference type="Proteomes" id="UP000281553"/>
    </source>
</evidence>
<proteinExistence type="predicted"/>
<keyword evidence="2" id="KW-1185">Reference proteome</keyword>
<sequence>MPMRRLRPGSRPGAGPSASALWLIASSAESSSPRSPAANVKLCAPTLKFSSISRCPSWMSRRAVLLI</sequence>
<reference evidence="1 2" key="1">
    <citation type="submission" date="2018-11" db="EMBL/GenBank/DDBJ databases">
        <authorList>
            <consortium name="Pathogen Informatics"/>
        </authorList>
    </citation>
    <scope>NUCLEOTIDE SEQUENCE [LARGE SCALE GENOMIC DNA]</scope>
</reference>
<accession>A0A3P7N8C3</accession>
<protein>
    <submittedName>
        <fullName evidence="1">Uncharacterized protein</fullName>
    </submittedName>
</protein>